<dbReference type="PANTHER" id="PTHR35936">
    <property type="entry name" value="MEMBRANE-BOUND LYTIC MUREIN TRANSGLYCOSYLASE F"/>
    <property type="match status" value="1"/>
</dbReference>
<dbReference type="OrthoDB" id="8907081at2"/>
<sequence>MTQAPPGGLPDLLHPNRRSLVMGLAALPWAASASKPDKLRLVATEFPPYTSASLEGGGIAAQVTRAALQRLGWEMELSSRPWVRALAELQQASWDGVVGLWHNKERERYLAYTRPLGISNRIGFMARAGTAIQVHDLSRLQGLTIGTVRDYVNPPVFERARLRRDEAVDDLGNLRKLLAGRIDLALVDKGVAMHLLQTRLRDAAAALVWLEPALAELPLHTALVRQHPQHSQRLADLNRSLQELHSSGALAQLLQRHAHLL</sequence>
<keyword evidence="1" id="KW-0732">Signal</keyword>
<dbReference type="Pfam" id="PF00497">
    <property type="entry name" value="SBP_bac_3"/>
    <property type="match status" value="1"/>
</dbReference>
<accession>A0A4R6N4C8</accession>
<proteinExistence type="predicted"/>
<comment type="caution">
    <text evidence="3">The sequence shown here is derived from an EMBL/GenBank/DDBJ whole genome shotgun (WGS) entry which is preliminary data.</text>
</comment>
<dbReference type="InterPro" id="IPR001638">
    <property type="entry name" value="Solute-binding_3/MltF_N"/>
</dbReference>
<reference evidence="3 4" key="1">
    <citation type="submission" date="2019-03" db="EMBL/GenBank/DDBJ databases">
        <title>Genomic Encyclopedia of Type Strains, Phase IV (KMG-IV): sequencing the most valuable type-strain genomes for metagenomic binning, comparative biology and taxonomic classification.</title>
        <authorList>
            <person name="Goeker M."/>
        </authorList>
    </citation>
    <scope>NUCLEOTIDE SEQUENCE [LARGE SCALE GENOMIC DNA]</scope>
    <source>
        <strain evidence="3 4">DSM 25082</strain>
    </source>
</reference>
<keyword evidence="4" id="KW-1185">Reference proteome</keyword>
<evidence type="ECO:0000256" key="1">
    <source>
        <dbReference type="ARBA" id="ARBA00022729"/>
    </source>
</evidence>
<dbReference type="AlphaFoldDB" id="A0A4R6N4C8"/>
<evidence type="ECO:0000259" key="2">
    <source>
        <dbReference type="Pfam" id="PF00497"/>
    </source>
</evidence>
<dbReference type="Proteomes" id="UP000295357">
    <property type="component" value="Unassembled WGS sequence"/>
</dbReference>
<gene>
    <name evidence="3" type="ORF">DFR39_104352</name>
</gene>
<dbReference type="Gene3D" id="3.40.190.10">
    <property type="entry name" value="Periplasmic binding protein-like II"/>
    <property type="match status" value="2"/>
</dbReference>
<dbReference type="SUPFAM" id="SSF53850">
    <property type="entry name" value="Periplasmic binding protein-like II"/>
    <property type="match status" value="1"/>
</dbReference>
<protein>
    <submittedName>
        <fullName evidence="3">Amino acid ABC transporter substrate-binding protein (PAAT family)</fullName>
    </submittedName>
</protein>
<dbReference type="EMBL" id="SNXE01000004">
    <property type="protein sequence ID" value="TDP09786.1"/>
    <property type="molecule type" value="Genomic_DNA"/>
</dbReference>
<evidence type="ECO:0000313" key="4">
    <source>
        <dbReference type="Proteomes" id="UP000295357"/>
    </source>
</evidence>
<dbReference type="PANTHER" id="PTHR35936:SF25">
    <property type="entry name" value="ABC TRANSPORTER SUBSTRATE-BINDING PROTEIN"/>
    <property type="match status" value="1"/>
</dbReference>
<organism evidence="3 4">
    <name type="scientific">Roseateles asaccharophilus</name>
    <dbReference type="NCBI Taxonomy" id="582607"/>
    <lineage>
        <taxon>Bacteria</taxon>
        <taxon>Pseudomonadati</taxon>
        <taxon>Pseudomonadota</taxon>
        <taxon>Betaproteobacteria</taxon>
        <taxon>Burkholderiales</taxon>
        <taxon>Sphaerotilaceae</taxon>
        <taxon>Roseateles</taxon>
    </lineage>
</organism>
<evidence type="ECO:0000313" key="3">
    <source>
        <dbReference type="EMBL" id="TDP09786.1"/>
    </source>
</evidence>
<feature type="domain" description="Solute-binding protein family 3/N-terminal" evidence="2">
    <location>
        <begin position="43"/>
        <end position="257"/>
    </location>
</feature>
<name>A0A4R6N4C8_9BURK</name>